<keyword evidence="2" id="KW-1185">Reference proteome</keyword>
<evidence type="ECO:0000313" key="2">
    <source>
        <dbReference type="Proteomes" id="UP000199452"/>
    </source>
</evidence>
<dbReference type="InterPro" id="IPR015943">
    <property type="entry name" value="WD40/YVTN_repeat-like_dom_sf"/>
</dbReference>
<dbReference type="Pfam" id="PF07494">
    <property type="entry name" value="Reg_prop"/>
    <property type="match status" value="3"/>
</dbReference>
<dbReference type="EMBL" id="FMYP01000005">
    <property type="protein sequence ID" value="SDB86960.1"/>
    <property type="molecule type" value="Genomic_DNA"/>
</dbReference>
<proteinExistence type="predicted"/>
<accession>A0A1G6GY24</accession>
<dbReference type="InterPro" id="IPR011110">
    <property type="entry name" value="Reg_prop"/>
</dbReference>
<dbReference type="Gene3D" id="2.130.10.10">
    <property type="entry name" value="YVTN repeat-like/Quinoprotein amine dehydrogenase"/>
    <property type="match status" value="3"/>
</dbReference>
<dbReference type="STRING" id="1640674.SAMN05216323_100533"/>
<protein>
    <submittedName>
        <fullName evidence="1">Two component regulator propeller</fullName>
    </submittedName>
</protein>
<dbReference type="SUPFAM" id="SSF63829">
    <property type="entry name" value="Calcium-dependent phosphotriesterase"/>
    <property type="match status" value="1"/>
</dbReference>
<gene>
    <name evidence="1" type="ORF">SAMN05216323_100533</name>
</gene>
<reference evidence="1 2" key="1">
    <citation type="submission" date="2016-09" db="EMBL/GenBank/DDBJ databases">
        <authorList>
            <person name="Capua I."/>
            <person name="De Benedictis P."/>
            <person name="Joannis T."/>
            <person name="Lombin L.H."/>
            <person name="Cattoli G."/>
        </authorList>
    </citation>
    <scope>NUCLEOTIDE SEQUENCE [LARGE SCALE GENOMIC DNA]</scope>
    <source>
        <strain evidence="1 2">A7P-90m</strain>
    </source>
</reference>
<dbReference type="AlphaFoldDB" id="A0A1G6GY24"/>
<dbReference type="Proteomes" id="UP000199452">
    <property type="component" value="Unassembled WGS sequence"/>
</dbReference>
<sequence>MRIMVLFASFICFCNESSSQPKFTQYPTNGFVAFGFAESKDSCVWLALGDGYGSGTVTFSDNIKSRVFSEADGLPNASYEQIFIASDGTVWVGGFSATKPNTAVIAKYAKNAWSVTYLNSSKENPIVKKITEPFSGQIWIATYGGIFYQKDSAWGQFSTADGLPDAKVNDILADRVGRIWIGTESGVCLFDKGDFISFEDAAVVSSVSVIFEDTRGYVWAGGKFNNDGVSVFDGVRWRTYTMEDGLAENTVGTITEDYFGRMWFGGYYDSRNGGTTMLNNGKFSRYQYPEIAKYSVDCLYGDRLGGVWCGGGLKEKSKNGLSYFRNGKWNKMGAREGLLNDRIVTVYIDKRDRVWVSTFYGLFVVNLIETINYFDAKH</sequence>
<name>A0A1G6GY24_9BACT</name>
<organism evidence="1 2">
    <name type="scientific">Williamwhitmania taraxaci</name>
    <dbReference type="NCBI Taxonomy" id="1640674"/>
    <lineage>
        <taxon>Bacteria</taxon>
        <taxon>Pseudomonadati</taxon>
        <taxon>Bacteroidota</taxon>
        <taxon>Bacteroidia</taxon>
        <taxon>Bacteroidales</taxon>
        <taxon>Williamwhitmaniaceae</taxon>
        <taxon>Williamwhitmania</taxon>
    </lineage>
</organism>
<dbReference type="OrthoDB" id="9797097at2"/>
<evidence type="ECO:0000313" key="1">
    <source>
        <dbReference type="EMBL" id="SDB86960.1"/>
    </source>
</evidence>